<sequence length="92" mass="10702">MTRILLAAALAALVAMPAAAQPYANGTYYHPERGWMPAPPGPGPYAREAWREERMRREVRRERRAAREDEIAREAYRAGRRDQAVRERYRGY</sequence>
<name>A0ABS1V7C1_9PROT</name>
<gene>
    <name evidence="2" type="ORF">JMJ55_17175</name>
</gene>
<keyword evidence="3" id="KW-1185">Reference proteome</keyword>
<evidence type="ECO:0000256" key="1">
    <source>
        <dbReference type="SAM" id="SignalP"/>
    </source>
</evidence>
<reference evidence="2 3" key="1">
    <citation type="submission" date="2021-01" db="EMBL/GenBank/DDBJ databases">
        <title>Belnapia mucosa sp. nov. and Belnapia arida sp. nov., isolated from the Tabernas Desert (Almeria, Spain).</title>
        <authorList>
            <person name="Molina-Menor E."/>
            <person name="Vidal-Verdu A."/>
            <person name="Calonge A."/>
            <person name="Satari L."/>
            <person name="Pereto Magraner J."/>
            <person name="Porcar Miralles M."/>
        </authorList>
    </citation>
    <scope>NUCLEOTIDE SEQUENCE [LARGE SCALE GENOMIC DNA]</scope>
    <source>
        <strain evidence="2 3">T6</strain>
    </source>
</reference>
<feature type="chain" id="PRO_5045716508" evidence="1">
    <location>
        <begin position="21"/>
        <end position="92"/>
    </location>
</feature>
<organism evidence="2 3">
    <name type="scientific">Belnapia mucosa</name>
    <dbReference type="NCBI Taxonomy" id="2804532"/>
    <lineage>
        <taxon>Bacteria</taxon>
        <taxon>Pseudomonadati</taxon>
        <taxon>Pseudomonadota</taxon>
        <taxon>Alphaproteobacteria</taxon>
        <taxon>Acetobacterales</taxon>
        <taxon>Roseomonadaceae</taxon>
        <taxon>Belnapia</taxon>
    </lineage>
</organism>
<evidence type="ECO:0000313" key="2">
    <source>
        <dbReference type="EMBL" id="MBL6457071.1"/>
    </source>
</evidence>
<protein>
    <submittedName>
        <fullName evidence="2">Uncharacterized protein</fullName>
    </submittedName>
</protein>
<dbReference type="RefSeq" id="WP_202826811.1">
    <property type="nucleotide sequence ID" value="NZ_JAEUXJ010000007.1"/>
</dbReference>
<feature type="signal peptide" evidence="1">
    <location>
        <begin position="1"/>
        <end position="20"/>
    </location>
</feature>
<dbReference type="EMBL" id="JAEUXJ010000007">
    <property type="protein sequence ID" value="MBL6457071.1"/>
    <property type="molecule type" value="Genomic_DNA"/>
</dbReference>
<accession>A0ABS1V7C1</accession>
<dbReference type="Proteomes" id="UP000606490">
    <property type="component" value="Unassembled WGS sequence"/>
</dbReference>
<comment type="caution">
    <text evidence="2">The sequence shown here is derived from an EMBL/GenBank/DDBJ whole genome shotgun (WGS) entry which is preliminary data.</text>
</comment>
<evidence type="ECO:0000313" key="3">
    <source>
        <dbReference type="Proteomes" id="UP000606490"/>
    </source>
</evidence>
<proteinExistence type="predicted"/>
<keyword evidence="1" id="KW-0732">Signal</keyword>